<dbReference type="InterPro" id="IPR000120">
    <property type="entry name" value="Amidase"/>
</dbReference>
<evidence type="ECO:0000259" key="1">
    <source>
        <dbReference type="Pfam" id="PF01425"/>
    </source>
</evidence>
<dbReference type="InterPro" id="IPR023631">
    <property type="entry name" value="Amidase_dom"/>
</dbReference>
<protein>
    <submittedName>
        <fullName evidence="2">Asp-tRNA(Asn)/Glu-tRNA(Gln) amidotransferase A subunit family amidase</fullName>
    </submittedName>
</protein>
<evidence type="ECO:0000313" key="2">
    <source>
        <dbReference type="EMBL" id="PWK61363.1"/>
    </source>
</evidence>
<keyword evidence="3" id="KW-1185">Reference proteome</keyword>
<organism evidence="2 3">
    <name type="scientific">Roseicyclus mahoneyensis</name>
    <dbReference type="NCBI Taxonomy" id="164332"/>
    <lineage>
        <taxon>Bacteria</taxon>
        <taxon>Pseudomonadati</taxon>
        <taxon>Pseudomonadota</taxon>
        <taxon>Alphaproteobacteria</taxon>
        <taxon>Rhodobacterales</taxon>
        <taxon>Roseobacteraceae</taxon>
        <taxon>Roseicyclus</taxon>
    </lineage>
</organism>
<name>A0A316GKA1_9RHOB</name>
<dbReference type="PANTHER" id="PTHR11895">
    <property type="entry name" value="TRANSAMIDASE"/>
    <property type="match status" value="1"/>
</dbReference>
<gene>
    <name evidence="2" type="ORF">C7455_10248</name>
</gene>
<dbReference type="AlphaFoldDB" id="A0A316GKA1"/>
<evidence type="ECO:0000313" key="3">
    <source>
        <dbReference type="Proteomes" id="UP000245708"/>
    </source>
</evidence>
<keyword evidence="2" id="KW-0808">Transferase</keyword>
<dbReference type="Gene3D" id="3.90.1300.10">
    <property type="entry name" value="Amidase signature (AS) domain"/>
    <property type="match status" value="1"/>
</dbReference>
<dbReference type="PANTHER" id="PTHR11895:SF76">
    <property type="entry name" value="INDOLEACETAMIDE HYDROLASE"/>
    <property type="match status" value="1"/>
</dbReference>
<dbReference type="EMBL" id="QGGW01000002">
    <property type="protein sequence ID" value="PWK61363.1"/>
    <property type="molecule type" value="Genomic_DNA"/>
</dbReference>
<dbReference type="SUPFAM" id="SSF75304">
    <property type="entry name" value="Amidase signature (AS) enzymes"/>
    <property type="match status" value="1"/>
</dbReference>
<feature type="domain" description="Amidase" evidence="1">
    <location>
        <begin position="3"/>
        <end position="162"/>
    </location>
</feature>
<feature type="domain" description="Amidase" evidence="1">
    <location>
        <begin position="270"/>
        <end position="367"/>
    </location>
</feature>
<dbReference type="GO" id="GO:0016740">
    <property type="term" value="F:transferase activity"/>
    <property type="evidence" value="ECO:0007669"/>
    <property type="project" value="UniProtKB-KW"/>
</dbReference>
<accession>A0A316GKA1</accession>
<dbReference type="Proteomes" id="UP000245708">
    <property type="component" value="Unassembled WGS sequence"/>
</dbReference>
<proteinExistence type="predicted"/>
<dbReference type="RefSeq" id="WP_245904233.1">
    <property type="nucleotide sequence ID" value="NZ_QGGW01000002.1"/>
</dbReference>
<dbReference type="InterPro" id="IPR036928">
    <property type="entry name" value="AS_sf"/>
</dbReference>
<sequence>MNDVAGLPTTYGSEIFADNVPEHDDSLVRAVRSAGGLILGKSNVPEWSAGANTRNRVYGVTANPYDVTRSCAGSSGGSAVALATGMAPLATGSDLGGSLRNPAAFCGVVGFRPTPGVVPGPKREMALLPMSTDGPMARTPEDAALLLSVLARHDPRDPWSPAAGFLSPDLPLVDLASLRFASSEDLGFAPTEGIVRSTLRDRIDRLGPYLGPLHEGAPDCSGADRIFAVLRAVGFLGQHRERQVLFPQKIGPNVHANIEEGLSYSAADVAGVLALQGTYFRAWTDFFETVDILLCPAVTISPRPWRELYPTQIDGQPMQSYYHWLAMAYATTIAGFPSVSIPCGRDSAGMPFGLQVVGRRHDDARVLAVARELAAVFASDSVMNLPPPDLGALRSAPPLSQVEGFRDL</sequence>
<reference evidence="2 3" key="1">
    <citation type="submission" date="2018-05" db="EMBL/GenBank/DDBJ databases">
        <title>Genomic Encyclopedia of Type Strains, Phase IV (KMG-IV): sequencing the most valuable type-strain genomes for metagenomic binning, comparative biology and taxonomic classification.</title>
        <authorList>
            <person name="Goeker M."/>
        </authorList>
    </citation>
    <scope>NUCLEOTIDE SEQUENCE [LARGE SCALE GENOMIC DNA]</scope>
    <source>
        <strain evidence="2 3">DSM 16097</strain>
    </source>
</reference>
<comment type="caution">
    <text evidence="2">The sequence shown here is derived from an EMBL/GenBank/DDBJ whole genome shotgun (WGS) entry which is preliminary data.</text>
</comment>
<dbReference type="Pfam" id="PF01425">
    <property type="entry name" value="Amidase"/>
    <property type="match status" value="2"/>
</dbReference>